<gene>
    <name evidence="1" type="ORF">AG1IA_02301</name>
</gene>
<accession>L8X3R3</accession>
<protein>
    <submittedName>
        <fullName evidence="1">Uncharacterized protein</fullName>
    </submittedName>
</protein>
<dbReference type="HOGENOM" id="CLU_2905730_0_0_1"/>
<reference evidence="1 2" key="1">
    <citation type="journal article" date="2013" name="Nat. Commun.">
        <title>The evolution and pathogenic mechanisms of the rice sheath blight pathogen.</title>
        <authorList>
            <person name="Zheng A."/>
            <person name="Lin R."/>
            <person name="Xu L."/>
            <person name="Qin P."/>
            <person name="Tang C."/>
            <person name="Ai P."/>
            <person name="Zhang D."/>
            <person name="Liu Y."/>
            <person name="Sun Z."/>
            <person name="Feng H."/>
            <person name="Wang Y."/>
            <person name="Chen Y."/>
            <person name="Liang X."/>
            <person name="Fu R."/>
            <person name="Li Q."/>
            <person name="Zhang J."/>
            <person name="Yu X."/>
            <person name="Xie Z."/>
            <person name="Ding L."/>
            <person name="Guan P."/>
            <person name="Tang J."/>
            <person name="Liang Y."/>
            <person name="Wang S."/>
            <person name="Deng Q."/>
            <person name="Li S."/>
            <person name="Zhu J."/>
            <person name="Wang L."/>
            <person name="Liu H."/>
            <person name="Li P."/>
        </authorList>
    </citation>
    <scope>NUCLEOTIDE SEQUENCE [LARGE SCALE GENOMIC DNA]</scope>
    <source>
        <strain evidence="2">AG-1 IA</strain>
    </source>
</reference>
<proteinExistence type="predicted"/>
<evidence type="ECO:0000313" key="2">
    <source>
        <dbReference type="Proteomes" id="UP000011668"/>
    </source>
</evidence>
<evidence type="ECO:0000313" key="1">
    <source>
        <dbReference type="EMBL" id="ELU43673.1"/>
    </source>
</evidence>
<comment type="caution">
    <text evidence="1">The sequence shown here is derived from an EMBL/GenBank/DDBJ whole genome shotgun (WGS) entry which is preliminary data.</text>
</comment>
<dbReference type="AlphaFoldDB" id="L8X3R3"/>
<dbReference type="Proteomes" id="UP000011668">
    <property type="component" value="Unassembled WGS sequence"/>
</dbReference>
<name>L8X3R3_THACA</name>
<keyword evidence="2" id="KW-1185">Reference proteome</keyword>
<sequence length="62" mass="7118">MIQKSGGTKDIYMYTGSQRHKHCHFKIKANPCELYHGQSDTFRLNHDKAKSGMRSGHPTLSR</sequence>
<organism evidence="1 2">
    <name type="scientific">Thanatephorus cucumeris (strain AG1-IA)</name>
    <name type="common">Rice sheath blight fungus</name>
    <name type="synonym">Rhizoctonia solani</name>
    <dbReference type="NCBI Taxonomy" id="983506"/>
    <lineage>
        <taxon>Eukaryota</taxon>
        <taxon>Fungi</taxon>
        <taxon>Dikarya</taxon>
        <taxon>Basidiomycota</taxon>
        <taxon>Agaricomycotina</taxon>
        <taxon>Agaricomycetes</taxon>
        <taxon>Cantharellales</taxon>
        <taxon>Ceratobasidiaceae</taxon>
        <taxon>Rhizoctonia</taxon>
        <taxon>Rhizoctonia solani AG-1</taxon>
    </lineage>
</organism>
<dbReference type="EMBL" id="AFRT01000517">
    <property type="protein sequence ID" value="ELU43673.1"/>
    <property type="molecule type" value="Genomic_DNA"/>
</dbReference>